<dbReference type="EMBL" id="JAVMBO010000010">
    <property type="protein sequence ID" value="MDS1310023.1"/>
    <property type="molecule type" value="Genomic_DNA"/>
</dbReference>
<feature type="domain" description="MOSC" evidence="1">
    <location>
        <begin position="119"/>
        <end position="261"/>
    </location>
</feature>
<dbReference type="InterPro" id="IPR011037">
    <property type="entry name" value="Pyrv_Knase-like_insert_dom_sf"/>
</dbReference>
<reference evidence="2" key="1">
    <citation type="submission" date="2023-09" db="EMBL/GenBank/DDBJ databases">
        <title>Marinobacter sediminicola sp. nov. and Marinobacter maritimum sp. nov., isolated from marine sediment.</title>
        <authorList>
            <person name="An J."/>
        </authorList>
    </citation>
    <scope>NUCLEOTIDE SEQUENCE</scope>
    <source>
        <strain evidence="2">F60267</strain>
    </source>
</reference>
<dbReference type="InterPro" id="IPR005303">
    <property type="entry name" value="MOCOS_middle"/>
</dbReference>
<dbReference type="SUPFAM" id="SSF141673">
    <property type="entry name" value="MOSC N-terminal domain-like"/>
    <property type="match status" value="1"/>
</dbReference>
<dbReference type="PANTHER" id="PTHR14237">
    <property type="entry name" value="MOLYBDOPTERIN COFACTOR SULFURASE MOSC"/>
    <property type="match status" value="1"/>
</dbReference>
<dbReference type="InterPro" id="IPR005302">
    <property type="entry name" value="MoCF_Sase_C"/>
</dbReference>
<evidence type="ECO:0000313" key="3">
    <source>
        <dbReference type="Proteomes" id="UP001267407"/>
    </source>
</evidence>
<comment type="caution">
    <text evidence="2">The sequence shown here is derived from an EMBL/GenBank/DDBJ whole genome shotgun (WGS) entry which is preliminary data.</text>
</comment>
<proteinExistence type="predicted"/>
<dbReference type="RefSeq" id="WP_310966053.1">
    <property type="nucleotide sequence ID" value="NZ_JAVMBO010000010.1"/>
</dbReference>
<dbReference type="PANTHER" id="PTHR14237:SF19">
    <property type="entry name" value="MITOCHONDRIAL AMIDOXIME REDUCING COMPONENT 1"/>
    <property type="match status" value="1"/>
</dbReference>
<dbReference type="Pfam" id="PF03476">
    <property type="entry name" value="MOSC_N"/>
    <property type="match status" value="1"/>
</dbReference>
<name>A0ABU2HG23_9GAMM</name>
<dbReference type="Pfam" id="PF03473">
    <property type="entry name" value="MOSC"/>
    <property type="match status" value="1"/>
</dbReference>
<keyword evidence="3" id="KW-1185">Reference proteome</keyword>
<dbReference type="Proteomes" id="UP001267407">
    <property type="component" value="Unassembled WGS sequence"/>
</dbReference>
<sequence>MKVHSLHVYPVKSLAGIEVSCFEMDDFGPKGDRRWMIVDEERRFVTQRELPVLARVSASLSAEGVSIRIPGEGDFTLQQTGQELRVLVWRDWVKALEGESFASEALSRFCGKTLRLVYMPDSSFRRVDAGHVSEYRRVGFADGFPFLITNLASLDELNGRLDAPVDMRRFRPNIVIEGPAPWQEDHWRKISVGEQCFSIVKPSSRCILTTVDPDTGLKDPGLQPLRALSGYRRTPDGVIFGQNAIHESPGVIHVDDSVTVIESE</sequence>
<evidence type="ECO:0000313" key="2">
    <source>
        <dbReference type="EMBL" id="MDS1310023.1"/>
    </source>
</evidence>
<dbReference type="SUPFAM" id="SSF50800">
    <property type="entry name" value="PK beta-barrel domain-like"/>
    <property type="match status" value="1"/>
</dbReference>
<evidence type="ECO:0000259" key="1">
    <source>
        <dbReference type="PROSITE" id="PS51340"/>
    </source>
</evidence>
<gene>
    <name evidence="2" type="ORF">RKA07_07865</name>
</gene>
<protein>
    <submittedName>
        <fullName evidence="2">MOSC domain-containing protein</fullName>
    </submittedName>
</protein>
<organism evidence="2 3">
    <name type="scientific">Marinobacter xiaoshiensis</name>
    <dbReference type="NCBI Taxonomy" id="3073652"/>
    <lineage>
        <taxon>Bacteria</taxon>
        <taxon>Pseudomonadati</taxon>
        <taxon>Pseudomonadota</taxon>
        <taxon>Gammaproteobacteria</taxon>
        <taxon>Pseudomonadales</taxon>
        <taxon>Marinobacteraceae</taxon>
        <taxon>Marinobacter</taxon>
    </lineage>
</organism>
<accession>A0ABU2HG23</accession>
<dbReference type="PROSITE" id="PS51340">
    <property type="entry name" value="MOSC"/>
    <property type="match status" value="1"/>
</dbReference>